<dbReference type="EMBL" id="CP042345">
    <property type="protein sequence ID" value="QEA16315.1"/>
    <property type="molecule type" value="Genomic_DNA"/>
</dbReference>
<proteinExistence type="predicted"/>
<gene>
    <name evidence="2" type="ORF">FRF71_09310</name>
</gene>
<dbReference type="RefSeq" id="WP_147090396.1">
    <property type="nucleotide sequence ID" value="NZ_BAABJD010000006.1"/>
</dbReference>
<protein>
    <submittedName>
        <fullName evidence="2">Uncharacterized protein</fullName>
    </submittedName>
</protein>
<evidence type="ECO:0000313" key="3">
    <source>
        <dbReference type="Proteomes" id="UP000321172"/>
    </source>
</evidence>
<reference evidence="2 3" key="1">
    <citation type="journal article" date="2013" name="J. Microbiol. Biotechnol.">
        <title>Novosphingobium ginsenosidimutans sp. nov., with the ability to convert ginsenoside.</title>
        <authorList>
            <person name="Kim J.K."/>
            <person name="He D."/>
            <person name="Liu Q.M."/>
            <person name="Park H.Y."/>
            <person name="Jung M.S."/>
            <person name="Yoon M.H."/>
            <person name="Kim S.C."/>
            <person name="Im W.T."/>
        </authorList>
    </citation>
    <scope>NUCLEOTIDE SEQUENCE [LARGE SCALE GENOMIC DNA]</scope>
    <source>
        <strain evidence="2 3">FW-6</strain>
    </source>
</reference>
<dbReference type="AlphaFoldDB" id="A0A5B8S788"/>
<sequence>MSNPNTLGDGTTRGIDPHDLGRRPANVPFVPAYITVIRIDSPGAWRISANHASFAIDDPARNTPDARLAQALRVLKKVISNGGGNRKKLSELRPGQPNAEAKLYRRTDGTYDRDDFVDLSFNSQHEIFVYYDSADVTLDNDLLISFGPALSNGSPAAGNDSFFVSRVDDSRLDGPLKGKLIRIENYDTMFNGGAFTPRPTDDASKAAKYSLSYHVILPGRQPLPIVIDPDTGNGMGGQP</sequence>
<evidence type="ECO:0000313" key="2">
    <source>
        <dbReference type="EMBL" id="QEA16315.1"/>
    </source>
</evidence>
<evidence type="ECO:0000256" key="1">
    <source>
        <dbReference type="SAM" id="MobiDB-lite"/>
    </source>
</evidence>
<organism evidence="2 3">
    <name type="scientific">Novosphingobium ginsenosidimutans</name>
    <dbReference type="NCBI Taxonomy" id="1176536"/>
    <lineage>
        <taxon>Bacteria</taxon>
        <taxon>Pseudomonadati</taxon>
        <taxon>Pseudomonadota</taxon>
        <taxon>Alphaproteobacteria</taxon>
        <taxon>Sphingomonadales</taxon>
        <taxon>Sphingomonadaceae</taxon>
        <taxon>Novosphingobium</taxon>
    </lineage>
</organism>
<feature type="region of interest" description="Disordered" evidence="1">
    <location>
        <begin position="1"/>
        <end position="22"/>
    </location>
</feature>
<accession>A0A5B8S788</accession>
<dbReference type="KEGG" id="ngf:FRF71_09310"/>
<keyword evidence="3" id="KW-1185">Reference proteome</keyword>
<dbReference type="Proteomes" id="UP000321172">
    <property type="component" value="Chromosome"/>
</dbReference>
<name>A0A5B8S788_9SPHN</name>